<organism evidence="1">
    <name type="scientific">Phaffia rhodozyma</name>
    <name type="common">Yeast</name>
    <name type="synonym">Xanthophyllomyces dendrorhous</name>
    <dbReference type="NCBI Taxonomy" id="264483"/>
    <lineage>
        <taxon>Eukaryota</taxon>
        <taxon>Fungi</taxon>
        <taxon>Dikarya</taxon>
        <taxon>Basidiomycota</taxon>
        <taxon>Agaricomycotina</taxon>
        <taxon>Tremellomycetes</taxon>
        <taxon>Cystofilobasidiales</taxon>
        <taxon>Mrakiaceae</taxon>
        <taxon>Phaffia</taxon>
    </lineage>
</organism>
<proteinExistence type="predicted"/>
<dbReference type="EMBL" id="LN483167">
    <property type="protein sequence ID" value="CDZ96968.1"/>
    <property type="molecule type" value="Genomic_DNA"/>
</dbReference>
<evidence type="ECO:0000313" key="1">
    <source>
        <dbReference type="EMBL" id="CDZ96968.1"/>
    </source>
</evidence>
<reference evidence="1" key="1">
    <citation type="submission" date="2014-08" db="EMBL/GenBank/DDBJ databases">
        <authorList>
            <person name="Sharma Rahul"/>
            <person name="Thines Marco"/>
        </authorList>
    </citation>
    <scope>NUCLEOTIDE SEQUENCE</scope>
</reference>
<dbReference type="Gene3D" id="3.30.429.10">
    <property type="entry name" value="Macrophage Migration Inhibitory Factor"/>
    <property type="match status" value="1"/>
</dbReference>
<dbReference type="InterPro" id="IPR037479">
    <property type="entry name" value="Tauto_MSAD"/>
</dbReference>
<protein>
    <submittedName>
        <fullName evidence="1">Tautomerase/MIF superfamily</fullName>
    </submittedName>
</protein>
<dbReference type="PANTHER" id="PTHR38460">
    <property type="entry name" value="TAUTOMERASE YOLI-RELATED"/>
    <property type="match status" value="1"/>
</dbReference>
<dbReference type="SUPFAM" id="SSF55331">
    <property type="entry name" value="Tautomerase/MIF"/>
    <property type="match status" value="1"/>
</dbReference>
<dbReference type="Pfam" id="PF14552">
    <property type="entry name" value="Tautomerase_2"/>
    <property type="match status" value="1"/>
</dbReference>
<dbReference type="InterPro" id="IPR014347">
    <property type="entry name" value="Tautomerase/MIF_sf"/>
</dbReference>
<accession>A0A0F7SGU9</accession>
<dbReference type="AlphaFoldDB" id="A0A0F7SGU9"/>
<name>A0A0F7SGU9_PHARH</name>
<sequence length="130" mass="15073">MPLIKIDLIRGVRSMPEIKKIADVVQEIMLAKFRAPPRDRYQIITQHEEGEIIFEDTGLNFERTNKIVFIQIFQQGRTAEMKMAIYKDLAKRLHQECDVPPTDLMVSCNENTKADWSFGMGRAQFLEGDL</sequence>
<dbReference type="PANTHER" id="PTHR38460:SF1">
    <property type="entry name" value="TAUTOMERASE YOLI-RELATED"/>
    <property type="match status" value="1"/>
</dbReference>